<dbReference type="Pfam" id="PF07366">
    <property type="entry name" value="SnoaL"/>
    <property type="match status" value="1"/>
</dbReference>
<proteinExistence type="predicted"/>
<accession>A0A2T3LDG3</accession>
<dbReference type="Gene3D" id="3.10.450.50">
    <property type="match status" value="1"/>
</dbReference>
<reference evidence="1 2" key="1">
    <citation type="submission" date="2018-03" db="EMBL/GenBank/DDBJ databases">
        <title>Whole genome sequencing of Histamine producing bacteria.</title>
        <authorList>
            <person name="Butler K."/>
        </authorList>
    </citation>
    <scope>NUCLEOTIDE SEQUENCE [LARGE SCALE GENOMIC DNA]</scope>
    <source>
        <strain evidence="1 2">ATCC 19614</strain>
    </source>
</reference>
<protein>
    <submittedName>
        <fullName evidence="1">Ester cyclase</fullName>
    </submittedName>
</protein>
<evidence type="ECO:0000313" key="2">
    <source>
        <dbReference type="Proteomes" id="UP000241803"/>
    </source>
</evidence>
<dbReference type="PANTHER" id="PTHR38436:SF1">
    <property type="entry name" value="ESTER CYCLASE"/>
    <property type="match status" value="1"/>
</dbReference>
<organism evidence="1 2">
    <name type="scientific">Photobacterium indicum</name>
    <dbReference type="NCBI Taxonomy" id="81447"/>
    <lineage>
        <taxon>Bacteria</taxon>
        <taxon>Pseudomonadati</taxon>
        <taxon>Pseudomonadota</taxon>
        <taxon>Gammaproteobacteria</taxon>
        <taxon>Vibrionales</taxon>
        <taxon>Vibrionaceae</taxon>
        <taxon>Photobacterium</taxon>
    </lineage>
</organism>
<dbReference type="InterPro" id="IPR032710">
    <property type="entry name" value="NTF2-like_dom_sf"/>
</dbReference>
<dbReference type="GO" id="GO:0030638">
    <property type="term" value="P:polyketide metabolic process"/>
    <property type="evidence" value="ECO:0007669"/>
    <property type="project" value="InterPro"/>
</dbReference>
<gene>
    <name evidence="1" type="ORF">C9J47_02380</name>
</gene>
<dbReference type="InterPro" id="IPR009959">
    <property type="entry name" value="Cyclase_SnoaL-like"/>
</dbReference>
<dbReference type="SUPFAM" id="SSF54427">
    <property type="entry name" value="NTF2-like"/>
    <property type="match status" value="1"/>
</dbReference>
<dbReference type="Proteomes" id="UP000241803">
    <property type="component" value="Unassembled WGS sequence"/>
</dbReference>
<dbReference type="RefSeq" id="WP_107252070.1">
    <property type="nucleotide sequence ID" value="NZ_PYOC01000001.1"/>
</dbReference>
<keyword evidence="2" id="KW-1185">Reference proteome</keyword>
<name>A0A2T3LDG3_9GAMM</name>
<comment type="caution">
    <text evidence="1">The sequence shown here is derived from an EMBL/GenBank/DDBJ whole genome shotgun (WGS) entry which is preliminary data.</text>
</comment>
<dbReference type="AlphaFoldDB" id="A0A2T3LDG3"/>
<dbReference type="EMBL" id="PYOC01000001">
    <property type="protein sequence ID" value="PSV49433.1"/>
    <property type="molecule type" value="Genomic_DNA"/>
</dbReference>
<evidence type="ECO:0000313" key="1">
    <source>
        <dbReference type="EMBL" id="PSV49433.1"/>
    </source>
</evidence>
<dbReference type="PANTHER" id="PTHR38436">
    <property type="entry name" value="POLYKETIDE CYCLASE SNOAL-LIKE DOMAIN"/>
    <property type="match status" value="1"/>
</dbReference>
<sequence>MSLTITKYEQIWVDGLNRGDVSGADEAFAANCIIHMAGAPDPNLSVSEFKELVSGLLTAFPDLHIAVNDQIVSGDKVATRWTAIGTHTGSLGDSPPSGNKAKFEGLILDRLVEDQVVERWEQWDQMGMLQQIGVV</sequence>